<dbReference type="RefSeq" id="WP_111513839.1">
    <property type="nucleotide sequence ID" value="NZ_QFYR01000001.1"/>
</dbReference>
<dbReference type="Gene3D" id="2.150.10.10">
    <property type="entry name" value="Serralysin-like metalloprotease, C-terminal"/>
    <property type="match status" value="1"/>
</dbReference>
<evidence type="ECO:0000256" key="2">
    <source>
        <dbReference type="ARBA" id="ARBA00004613"/>
    </source>
</evidence>
<gene>
    <name evidence="11" type="ORF">DJ018_05460</name>
</gene>
<feature type="region of interest" description="Disordered" evidence="9">
    <location>
        <begin position="392"/>
        <end position="463"/>
    </location>
</feature>
<name>A0A328ARX3_9CAUL</name>
<accession>A0A328ARX3</accession>
<dbReference type="Pfam" id="PF00353">
    <property type="entry name" value="HemolysinCabind"/>
    <property type="match status" value="2"/>
</dbReference>
<evidence type="ECO:0000256" key="9">
    <source>
        <dbReference type="SAM" id="MobiDB-lite"/>
    </source>
</evidence>
<evidence type="ECO:0000313" key="11">
    <source>
        <dbReference type="EMBL" id="RAK57387.1"/>
    </source>
</evidence>
<dbReference type="InterPro" id="IPR031811">
    <property type="entry name" value="ALGX/ALGJ_SGNH-like"/>
</dbReference>
<keyword evidence="12" id="KW-1185">Reference proteome</keyword>
<evidence type="ECO:0000256" key="5">
    <source>
        <dbReference type="ARBA" id="ARBA00022679"/>
    </source>
</evidence>
<evidence type="ECO:0000256" key="8">
    <source>
        <dbReference type="ARBA" id="ARBA00022841"/>
    </source>
</evidence>
<comment type="subcellular location">
    <subcellularLocation>
        <location evidence="1">Periplasm</location>
    </subcellularLocation>
    <subcellularLocation>
        <location evidence="2">Secreted</location>
    </subcellularLocation>
</comment>
<evidence type="ECO:0000256" key="1">
    <source>
        <dbReference type="ARBA" id="ARBA00004418"/>
    </source>
</evidence>
<dbReference type="GO" id="GO:0042121">
    <property type="term" value="P:alginic acid biosynthetic process"/>
    <property type="evidence" value="ECO:0007669"/>
    <property type="project" value="UniProtKB-UniPathway"/>
</dbReference>
<evidence type="ECO:0000256" key="3">
    <source>
        <dbReference type="ARBA" id="ARBA00005182"/>
    </source>
</evidence>
<dbReference type="UniPathway" id="UPA00286"/>
<keyword evidence="5" id="KW-0808">Transferase</keyword>
<dbReference type="InterPro" id="IPR050557">
    <property type="entry name" value="RTX_toxin/Mannuronan_C5-epim"/>
</dbReference>
<evidence type="ECO:0000313" key="12">
    <source>
        <dbReference type="Proteomes" id="UP000249725"/>
    </source>
</evidence>
<comment type="pathway">
    <text evidence="3">Glycan biosynthesis; alginate biosynthesis.</text>
</comment>
<reference evidence="12" key="1">
    <citation type="submission" date="2018-05" db="EMBL/GenBank/DDBJ databases">
        <authorList>
            <person name="Li X."/>
        </authorList>
    </citation>
    <scope>NUCLEOTIDE SEQUENCE [LARGE SCALE GENOMIC DNA]</scope>
    <source>
        <strain evidence="12">YIM 73061</strain>
    </source>
</reference>
<organism evidence="11 12">
    <name type="scientific">Phenylobacterium deserti</name>
    <dbReference type="NCBI Taxonomy" id="1914756"/>
    <lineage>
        <taxon>Bacteria</taxon>
        <taxon>Pseudomonadati</taxon>
        <taxon>Pseudomonadota</taxon>
        <taxon>Alphaproteobacteria</taxon>
        <taxon>Caulobacterales</taxon>
        <taxon>Caulobacteraceae</taxon>
        <taxon>Phenylobacterium</taxon>
    </lineage>
</organism>
<feature type="compositionally biased region" description="Basic and acidic residues" evidence="9">
    <location>
        <begin position="440"/>
        <end position="450"/>
    </location>
</feature>
<dbReference type="Pfam" id="PF16822">
    <property type="entry name" value="ALGX"/>
    <property type="match status" value="1"/>
</dbReference>
<protein>
    <recommendedName>
        <fullName evidence="10">AlgX/AlgJ SGNH hydrolase-like domain-containing protein</fullName>
    </recommendedName>
</protein>
<dbReference type="InterPro" id="IPR001343">
    <property type="entry name" value="Hemolysn_Ca-bd"/>
</dbReference>
<dbReference type="PANTHER" id="PTHR38340">
    <property type="entry name" value="S-LAYER PROTEIN"/>
    <property type="match status" value="1"/>
</dbReference>
<dbReference type="InterPro" id="IPR011049">
    <property type="entry name" value="Serralysin-like_metalloprot_C"/>
</dbReference>
<evidence type="ECO:0000256" key="4">
    <source>
        <dbReference type="ARBA" id="ARBA00022525"/>
    </source>
</evidence>
<dbReference type="GO" id="GO:0042597">
    <property type="term" value="C:periplasmic space"/>
    <property type="evidence" value="ECO:0007669"/>
    <property type="project" value="UniProtKB-SubCell"/>
</dbReference>
<sequence length="547" mass="59352">MAFSARAHWGRLIAASLAVWAGAFALPHLVRTPDLQENRVMAPFPGPPQGWAALRAYPKAMDAWVADHFAPRTHLIAWLNYARMQLGVSGSPKVIVGKDGWLFTDNGTHLGAARNDPALPPQAWKAWLEALAGRTEYLKARGIPYVVAIAPDKESIYPEQAPAWFEGLDPDRPALRLSGLAQISGVGEVVYMHDLIAHQTRWGLKTFSRHDTHWTGLGAYWGYVQLMSRLHALGLADAPRPIEAFREVNVGGRNKPRDLALMLGVASFVQADYPELADLPLDAQRRTSFLTDKRDWTAPQVVDTGMAGKPVLLLTRDSFSNALLPFLYGHFSRIILAHNQDGSWRTDLVERFHPDLVILEVVENGAFYALPDAPPPSLSARARINHAVEAAQRQAAAAEPRRGQLIEGTQGPDTLTGGDGPDDITGREGADLVDGGPGNDRLRGGQDNDTVRGGAGDDWLTGGKDDDEVWGGPGADIFNAFPGAGLEVVMDFNIADGDLVRLDAGTSWEARQEGADTVIYIDGAKMVLKGVRLDSLPPAWIGIDGPR</sequence>
<keyword evidence="6" id="KW-0732">Signal</keyword>
<dbReference type="PRINTS" id="PR00313">
    <property type="entry name" value="CABNDNGRPT"/>
</dbReference>
<dbReference type="AlphaFoldDB" id="A0A328ARX3"/>
<keyword evidence="8" id="KW-0016">Alginate biosynthesis</keyword>
<dbReference type="OrthoDB" id="5243588at2"/>
<evidence type="ECO:0000256" key="6">
    <source>
        <dbReference type="ARBA" id="ARBA00022729"/>
    </source>
</evidence>
<feature type="domain" description="AlgX/AlgJ SGNH hydrolase-like" evidence="10">
    <location>
        <begin position="94"/>
        <end position="271"/>
    </location>
</feature>
<dbReference type="Proteomes" id="UP000249725">
    <property type="component" value="Unassembled WGS sequence"/>
</dbReference>
<evidence type="ECO:0000256" key="7">
    <source>
        <dbReference type="ARBA" id="ARBA00022764"/>
    </source>
</evidence>
<keyword evidence="4" id="KW-0964">Secreted</keyword>
<dbReference type="GO" id="GO:0016740">
    <property type="term" value="F:transferase activity"/>
    <property type="evidence" value="ECO:0007669"/>
    <property type="project" value="UniProtKB-KW"/>
</dbReference>
<proteinExistence type="predicted"/>
<dbReference type="SUPFAM" id="SSF51120">
    <property type="entry name" value="beta-Roll"/>
    <property type="match status" value="1"/>
</dbReference>
<dbReference type="GO" id="GO:0005576">
    <property type="term" value="C:extracellular region"/>
    <property type="evidence" value="ECO:0007669"/>
    <property type="project" value="UniProtKB-SubCell"/>
</dbReference>
<keyword evidence="7" id="KW-0574">Periplasm</keyword>
<dbReference type="GO" id="GO:0005509">
    <property type="term" value="F:calcium ion binding"/>
    <property type="evidence" value="ECO:0007669"/>
    <property type="project" value="InterPro"/>
</dbReference>
<dbReference type="EMBL" id="QFYR01000001">
    <property type="protein sequence ID" value="RAK57387.1"/>
    <property type="molecule type" value="Genomic_DNA"/>
</dbReference>
<evidence type="ECO:0000259" key="10">
    <source>
        <dbReference type="Pfam" id="PF16822"/>
    </source>
</evidence>
<comment type="caution">
    <text evidence="11">The sequence shown here is derived from an EMBL/GenBank/DDBJ whole genome shotgun (WGS) entry which is preliminary data.</text>
</comment>
<dbReference type="PANTHER" id="PTHR38340:SF1">
    <property type="entry name" value="S-LAYER PROTEIN"/>
    <property type="match status" value="1"/>
</dbReference>